<accession>A0A8H5AZT8</accession>
<dbReference type="Pfam" id="PF00035">
    <property type="entry name" value="dsrm"/>
    <property type="match status" value="1"/>
</dbReference>
<keyword evidence="4" id="KW-1185">Reference proteome</keyword>
<protein>
    <recommendedName>
        <fullName evidence="2">DRBM domain-containing protein</fullName>
    </recommendedName>
</protein>
<organism evidence="3 4">
    <name type="scientific">Psilocybe cf. subviscida</name>
    <dbReference type="NCBI Taxonomy" id="2480587"/>
    <lineage>
        <taxon>Eukaryota</taxon>
        <taxon>Fungi</taxon>
        <taxon>Dikarya</taxon>
        <taxon>Basidiomycota</taxon>
        <taxon>Agaricomycotina</taxon>
        <taxon>Agaricomycetes</taxon>
        <taxon>Agaricomycetidae</taxon>
        <taxon>Agaricales</taxon>
        <taxon>Agaricineae</taxon>
        <taxon>Strophariaceae</taxon>
        <taxon>Psilocybe</taxon>
    </lineage>
</organism>
<gene>
    <name evidence="3" type="ORF">D9619_013106</name>
</gene>
<name>A0A8H5AZT8_9AGAR</name>
<evidence type="ECO:0000313" key="4">
    <source>
        <dbReference type="Proteomes" id="UP000567179"/>
    </source>
</evidence>
<dbReference type="EMBL" id="JAACJJ010000046">
    <property type="protein sequence ID" value="KAF5313938.1"/>
    <property type="molecule type" value="Genomic_DNA"/>
</dbReference>
<dbReference type="SUPFAM" id="SSF54768">
    <property type="entry name" value="dsRNA-binding domain-like"/>
    <property type="match status" value="1"/>
</dbReference>
<evidence type="ECO:0000256" key="1">
    <source>
        <dbReference type="PROSITE-ProRule" id="PRU00266"/>
    </source>
</evidence>
<comment type="caution">
    <text evidence="3">The sequence shown here is derived from an EMBL/GenBank/DDBJ whole genome shotgun (WGS) entry which is preliminary data.</text>
</comment>
<dbReference type="PROSITE" id="PS50137">
    <property type="entry name" value="DS_RBD"/>
    <property type="match status" value="1"/>
</dbReference>
<sequence>MSSADNSYRLQLNNLMQSRRESWKPEYATTGQQHEEVHTCTIFVKGIQYGSAMKGRTKNDAFEAAARSALADYRNKHGI</sequence>
<evidence type="ECO:0000259" key="2">
    <source>
        <dbReference type="PROSITE" id="PS50137"/>
    </source>
</evidence>
<reference evidence="3 4" key="1">
    <citation type="journal article" date="2020" name="ISME J.">
        <title>Uncovering the hidden diversity of litter-decomposition mechanisms in mushroom-forming fungi.</title>
        <authorList>
            <person name="Floudas D."/>
            <person name="Bentzer J."/>
            <person name="Ahren D."/>
            <person name="Johansson T."/>
            <person name="Persson P."/>
            <person name="Tunlid A."/>
        </authorList>
    </citation>
    <scope>NUCLEOTIDE SEQUENCE [LARGE SCALE GENOMIC DNA]</scope>
    <source>
        <strain evidence="3 4">CBS 101986</strain>
    </source>
</reference>
<proteinExistence type="predicted"/>
<evidence type="ECO:0000313" key="3">
    <source>
        <dbReference type="EMBL" id="KAF5313938.1"/>
    </source>
</evidence>
<dbReference type="InterPro" id="IPR014720">
    <property type="entry name" value="dsRBD_dom"/>
</dbReference>
<dbReference type="AlphaFoldDB" id="A0A8H5AZT8"/>
<dbReference type="GO" id="GO:0003723">
    <property type="term" value="F:RNA binding"/>
    <property type="evidence" value="ECO:0007669"/>
    <property type="project" value="UniProtKB-UniRule"/>
</dbReference>
<feature type="domain" description="DRBM" evidence="2">
    <location>
        <begin position="7"/>
        <end position="75"/>
    </location>
</feature>
<dbReference type="Proteomes" id="UP000567179">
    <property type="component" value="Unassembled WGS sequence"/>
</dbReference>
<keyword evidence="1" id="KW-0694">RNA-binding</keyword>
<dbReference type="Gene3D" id="3.30.160.20">
    <property type="match status" value="1"/>
</dbReference>